<evidence type="ECO:0000313" key="2">
    <source>
        <dbReference type="Proteomes" id="UP000000311"/>
    </source>
</evidence>
<dbReference type="InterPro" id="IPR052709">
    <property type="entry name" value="Transposase-MT_Hybrid"/>
</dbReference>
<feature type="non-terminal residue" evidence="1">
    <location>
        <position position="47"/>
    </location>
</feature>
<dbReference type="InParanoid" id="E2AKC0"/>
<reference evidence="1 2" key="1">
    <citation type="journal article" date="2010" name="Science">
        <title>Genomic comparison of the ants Camponotus floridanus and Harpegnathos saltator.</title>
        <authorList>
            <person name="Bonasio R."/>
            <person name="Zhang G."/>
            <person name="Ye C."/>
            <person name="Mutti N.S."/>
            <person name="Fang X."/>
            <person name="Qin N."/>
            <person name="Donahue G."/>
            <person name="Yang P."/>
            <person name="Li Q."/>
            <person name="Li C."/>
            <person name="Zhang P."/>
            <person name="Huang Z."/>
            <person name="Berger S.L."/>
            <person name="Reinberg D."/>
            <person name="Wang J."/>
            <person name="Liebig J."/>
        </authorList>
    </citation>
    <scope>NUCLEOTIDE SEQUENCE [LARGE SCALE GENOMIC DNA]</scope>
    <source>
        <strain evidence="2">C129</strain>
    </source>
</reference>
<dbReference type="OrthoDB" id="10033972at2759"/>
<dbReference type="Gene3D" id="3.30.420.10">
    <property type="entry name" value="Ribonuclease H-like superfamily/Ribonuclease H"/>
    <property type="match status" value="1"/>
</dbReference>
<accession>E2AKC0</accession>
<dbReference type="PANTHER" id="PTHR46060">
    <property type="entry name" value="MARINER MOS1 TRANSPOSASE-LIKE PROTEIN"/>
    <property type="match status" value="1"/>
</dbReference>
<dbReference type="AlphaFoldDB" id="E2AKC0"/>
<organism evidence="2">
    <name type="scientific">Camponotus floridanus</name>
    <name type="common">Florida carpenter ant</name>
    <dbReference type="NCBI Taxonomy" id="104421"/>
    <lineage>
        <taxon>Eukaryota</taxon>
        <taxon>Metazoa</taxon>
        <taxon>Ecdysozoa</taxon>
        <taxon>Arthropoda</taxon>
        <taxon>Hexapoda</taxon>
        <taxon>Insecta</taxon>
        <taxon>Pterygota</taxon>
        <taxon>Neoptera</taxon>
        <taxon>Endopterygota</taxon>
        <taxon>Hymenoptera</taxon>
        <taxon>Apocrita</taxon>
        <taxon>Aculeata</taxon>
        <taxon>Formicoidea</taxon>
        <taxon>Formicidae</taxon>
        <taxon>Formicinae</taxon>
        <taxon>Camponotus</taxon>
    </lineage>
</organism>
<dbReference type="PANTHER" id="PTHR46060:SF1">
    <property type="entry name" value="MARINER MOS1 TRANSPOSASE-LIKE PROTEIN"/>
    <property type="match status" value="1"/>
</dbReference>
<evidence type="ECO:0000313" key="1">
    <source>
        <dbReference type="EMBL" id="EFN66118.1"/>
    </source>
</evidence>
<dbReference type="Proteomes" id="UP000000311">
    <property type="component" value="Unassembled WGS sequence"/>
</dbReference>
<protein>
    <recommendedName>
        <fullName evidence="3">Histone-lysine N-methyltransferase SETMAR</fullName>
    </recommendedName>
</protein>
<keyword evidence="2" id="KW-1185">Reference proteome</keyword>
<proteinExistence type="predicted"/>
<dbReference type="InterPro" id="IPR036397">
    <property type="entry name" value="RNaseH_sf"/>
</dbReference>
<dbReference type="GO" id="GO:0003676">
    <property type="term" value="F:nucleic acid binding"/>
    <property type="evidence" value="ECO:0007669"/>
    <property type="project" value="InterPro"/>
</dbReference>
<dbReference type="EMBL" id="GL440227">
    <property type="protein sequence ID" value="EFN66118.1"/>
    <property type="molecule type" value="Genomic_DNA"/>
</dbReference>
<sequence>VPRLLTINQKRIRTNISQECLDLLKRNSTEFLRRFITVDETWIHHYT</sequence>
<gene>
    <name evidence="1" type="ORF">EAG_10637</name>
</gene>
<name>E2AKC0_CAMFO</name>
<evidence type="ECO:0008006" key="3">
    <source>
        <dbReference type="Google" id="ProtNLM"/>
    </source>
</evidence>
<feature type="non-terminal residue" evidence="1">
    <location>
        <position position="1"/>
    </location>
</feature>